<dbReference type="eggNOG" id="COG1672">
    <property type="taxonomic scope" value="Bacteria"/>
</dbReference>
<evidence type="ECO:0000313" key="2">
    <source>
        <dbReference type="EMBL" id="EFY06606.1"/>
    </source>
</evidence>
<keyword evidence="3" id="KW-1185">Reference proteome</keyword>
<dbReference type="EMBL" id="AEVO01000107">
    <property type="protein sequence ID" value="EFY06606.1"/>
    <property type="molecule type" value="Genomic_DNA"/>
</dbReference>
<dbReference type="PANTHER" id="PTHR34825:SF1">
    <property type="entry name" value="AAA-ATPASE-LIKE DOMAIN-CONTAINING PROTEIN"/>
    <property type="match status" value="1"/>
</dbReference>
<accession>E8LLJ7</accession>
<dbReference type="InterPro" id="IPR018631">
    <property type="entry name" value="AAA-ATPase-like_dom"/>
</dbReference>
<dbReference type="Proteomes" id="UP000018458">
    <property type="component" value="Unassembled WGS sequence"/>
</dbReference>
<reference evidence="2 3" key="1">
    <citation type="submission" date="2011-01" db="EMBL/GenBank/DDBJ databases">
        <authorList>
            <person name="Weinstock G."/>
            <person name="Sodergren E."/>
            <person name="Clifton S."/>
            <person name="Fulton L."/>
            <person name="Fulton B."/>
            <person name="Courtney L."/>
            <person name="Fronick C."/>
            <person name="Harrison M."/>
            <person name="Strong C."/>
            <person name="Farmer C."/>
            <person name="Delahaunty K."/>
            <person name="Markovic C."/>
            <person name="Hall O."/>
            <person name="Minx P."/>
            <person name="Tomlinson C."/>
            <person name="Mitreva M."/>
            <person name="Hou S."/>
            <person name="Chen J."/>
            <person name="Wollam A."/>
            <person name="Pepin K.H."/>
            <person name="Johnson M."/>
            <person name="Bhonagiri V."/>
            <person name="Zhang X."/>
            <person name="Suruliraj S."/>
            <person name="Warren W."/>
            <person name="Chinwalla A."/>
            <person name="Mardis E.R."/>
            <person name="Wilson R.K."/>
        </authorList>
    </citation>
    <scope>NUCLEOTIDE SEQUENCE [LARGE SCALE GENOMIC DNA]</scope>
    <source>
        <strain evidence="3">DSM 22608 / JCM 16073 / KCTC 15190 / YIT 12066</strain>
    </source>
</reference>
<feature type="non-terminal residue" evidence="2">
    <location>
        <position position="173"/>
    </location>
</feature>
<dbReference type="OrthoDB" id="9808684at2"/>
<sequence>MIDLAKLPLSITSFSEFCDRGKIYVDKTDLVADLAKFDAPIFLSRPCRFGKSTLVSTFHELFSNGLDKFQGLKIVTDNLWNDRTYNVIHLDLSKIKEQSDDINFNETFLQQLDDAFIHSGYEKILNEEIKTPARYLDIRFNQKDISGLVLLIDEYDAPLTAVMGDKEEFERRT</sequence>
<dbReference type="RefSeq" id="WP_009143785.1">
    <property type="nucleotide sequence ID" value="NZ_GL831040.1"/>
</dbReference>
<feature type="domain" description="AAA-ATPase-like" evidence="1">
    <location>
        <begin position="8"/>
        <end position="169"/>
    </location>
</feature>
<protein>
    <recommendedName>
        <fullName evidence="1">AAA-ATPase-like domain-containing protein</fullName>
    </recommendedName>
</protein>
<dbReference type="STRING" id="762983.HMPREF9444_01613"/>
<proteinExistence type="predicted"/>
<dbReference type="PANTHER" id="PTHR34825">
    <property type="entry name" value="CONSERVED PROTEIN, WITH A WEAK D-GALACTARATE DEHYDRATASE/ALTRONATE HYDROLASE DOMAIN"/>
    <property type="match status" value="1"/>
</dbReference>
<gene>
    <name evidence="2" type="ORF">HMPREF9444_01613</name>
</gene>
<dbReference type="Pfam" id="PF09820">
    <property type="entry name" value="AAA-ATPase_like"/>
    <property type="match status" value="1"/>
</dbReference>
<organism evidence="2 3">
    <name type="scientific">Succinatimonas hippei (strain DSM 22608 / JCM 16073 / KCTC 15190 / YIT 12066)</name>
    <dbReference type="NCBI Taxonomy" id="762983"/>
    <lineage>
        <taxon>Bacteria</taxon>
        <taxon>Pseudomonadati</taxon>
        <taxon>Pseudomonadota</taxon>
        <taxon>Gammaproteobacteria</taxon>
        <taxon>Aeromonadales</taxon>
        <taxon>Succinivibrionaceae</taxon>
        <taxon>Succinatimonas</taxon>
    </lineage>
</organism>
<comment type="caution">
    <text evidence="2">The sequence shown here is derived from an EMBL/GenBank/DDBJ whole genome shotgun (WGS) entry which is preliminary data.</text>
</comment>
<dbReference type="HOGENOM" id="CLU_021114_4_0_6"/>
<name>E8LLJ7_SUCHY</name>
<evidence type="ECO:0000313" key="3">
    <source>
        <dbReference type="Proteomes" id="UP000018458"/>
    </source>
</evidence>
<evidence type="ECO:0000259" key="1">
    <source>
        <dbReference type="Pfam" id="PF09820"/>
    </source>
</evidence>
<dbReference type="AlphaFoldDB" id="E8LLJ7"/>